<feature type="domain" description="Multidrug resistance protein MdtA-like beta-barrel" evidence="11">
    <location>
        <begin position="255"/>
        <end position="331"/>
    </location>
</feature>
<dbReference type="PANTHER" id="PTHR30469:SF36">
    <property type="entry name" value="BLL3903 PROTEIN"/>
    <property type="match status" value="1"/>
</dbReference>
<proteinExistence type="inferred from homology"/>
<dbReference type="Pfam" id="PF25876">
    <property type="entry name" value="HH_MFP_RND"/>
    <property type="match status" value="1"/>
</dbReference>
<dbReference type="Proteomes" id="UP000185657">
    <property type="component" value="Unassembled WGS sequence"/>
</dbReference>
<reference evidence="14 15" key="1">
    <citation type="submission" date="2016-02" db="EMBL/GenBank/DDBJ databases">
        <title>Draft genome sequence of Hydrogenophaga sp. LPB0072.</title>
        <authorList>
            <person name="Shin S.-K."/>
            <person name="Yi H."/>
        </authorList>
    </citation>
    <scope>NUCLEOTIDE SEQUENCE [LARGE SCALE GENOMIC DNA]</scope>
    <source>
        <strain evidence="14 15">LPB0072</strain>
    </source>
</reference>
<feature type="domain" description="Multidrug resistance protein MdtA-like barrel-sandwich hybrid" evidence="10">
    <location>
        <begin position="110"/>
        <end position="251"/>
    </location>
</feature>
<comment type="subcellular location">
    <subcellularLocation>
        <location evidence="1">Cell membrane</location>
    </subcellularLocation>
</comment>
<dbReference type="GO" id="GO:1990281">
    <property type="term" value="C:efflux pump complex"/>
    <property type="evidence" value="ECO:0007669"/>
    <property type="project" value="TreeGrafter"/>
</dbReference>
<dbReference type="Proteomes" id="UP000185680">
    <property type="component" value="Chromosome"/>
</dbReference>
<evidence type="ECO:0000256" key="6">
    <source>
        <dbReference type="ARBA" id="ARBA00023136"/>
    </source>
</evidence>
<feature type="region of interest" description="Disordered" evidence="8">
    <location>
        <begin position="407"/>
        <end position="441"/>
    </location>
</feature>
<protein>
    <submittedName>
        <fullName evidence="13">Uncharacterized protein</fullName>
    </submittedName>
</protein>
<dbReference type="GO" id="GO:0015562">
    <property type="term" value="F:efflux transmembrane transporter activity"/>
    <property type="evidence" value="ECO:0007669"/>
    <property type="project" value="TreeGrafter"/>
</dbReference>
<reference evidence="13 16" key="2">
    <citation type="submission" date="2016-10" db="EMBL/GenBank/DDBJ databases">
        <title>Hydorgenophaga sp. LPB0072 isolated from gastropod.</title>
        <authorList>
            <person name="Kim E."/>
            <person name="Yi H."/>
        </authorList>
    </citation>
    <scope>NUCLEOTIDE SEQUENCE [LARGE SCALE GENOMIC DNA]</scope>
    <source>
        <strain evidence="13 16">LPB0072</strain>
    </source>
</reference>
<evidence type="ECO:0000313" key="14">
    <source>
        <dbReference type="EMBL" id="OAD42150.1"/>
    </source>
</evidence>
<evidence type="ECO:0000256" key="8">
    <source>
        <dbReference type="SAM" id="MobiDB-lite"/>
    </source>
</evidence>
<feature type="coiled-coil region" evidence="7">
    <location>
        <begin position="141"/>
        <end position="177"/>
    </location>
</feature>
<name>A0A167I4U9_9BURK</name>
<dbReference type="STRING" id="1763535.LPB072_16055"/>
<dbReference type="SUPFAM" id="SSF111369">
    <property type="entry name" value="HlyD-like secretion proteins"/>
    <property type="match status" value="1"/>
</dbReference>
<dbReference type="Gene3D" id="1.10.287.470">
    <property type="entry name" value="Helix hairpin bin"/>
    <property type="match status" value="1"/>
</dbReference>
<sequence length="441" mass="44490">MRQNPSASRASEPSPASAFWTRIDNTMTTTVRILSTVLACCTLALSACGGPSDAPSASAAPEASKTGAKPAGGGSGPGAAAPVTITSALAVARDMPVVLKATGTVVPSSSVDVKAQVTSVVTRVHVREGQFVKAGELLFTLDARAEEANAAKARAQLAKNQVALADAQRQLARASQLLDQKFVSQGAVDSAQALVDGLQAALAVDGAAIDAVRVALSNARIVAPLTGRVGQVPVAVGNAVQANVTTLVTVTQLDPIDVAFSLPQRNLSDGLAALNNGGGAVSATLADGGGRFTGRLRFVDSLVDAGSGTVKAKAVFDNKDSQLWPGAFVEVAQVVRVIQGAVVVPQAAIIQSARGAMVYVVEDGKASARAVQTLYAQDGEAAVSGVNVGDAVIVDGRQNVRPGSMVVERASEPQSAVSAEGQERGKPLQPPASEAAAAGKP</sequence>
<feature type="domain" description="Multidrug resistance protein MdtA-like C-terminal permuted SH3" evidence="12">
    <location>
        <begin position="341"/>
        <end position="398"/>
    </location>
</feature>
<dbReference type="InterPro" id="IPR058624">
    <property type="entry name" value="MdtA-like_HH"/>
</dbReference>
<keyword evidence="4" id="KW-1003">Cell membrane</keyword>
<keyword evidence="3" id="KW-0813">Transport</keyword>
<evidence type="ECO:0000259" key="10">
    <source>
        <dbReference type="Pfam" id="PF25917"/>
    </source>
</evidence>
<evidence type="ECO:0000256" key="2">
    <source>
        <dbReference type="ARBA" id="ARBA00009477"/>
    </source>
</evidence>
<dbReference type="Gene3D" id="2.40.420.20">
    <property type="match status" value="1"/>
</dbReference>
<evidence type="ECO:0000256" key="3">
    <source>
        <dbReference type="ARBA" id="ARBA00022448"/>
    </source>
</evidence>
<keyword evidence="7" id="KW-0175">Coiled coil</keyword>
<dbReference type="EMBL" id="LVWD01000011">
    <property type="protein sequence ID" value="OAD42150.1"/>
    <property type="molecule type" value="Genomic_DNA"/>
</dbReference>
<dbReference type="InterPro" id="IPR058625">
    <property type="entry name" value="MdtA-like_BSH"/>
</dbReference>
<evidence type="ECO:0000313" key="13">
    <source>
        <dbReference type="EMBL" id="AOW14128.1"/>
    </source>
</evidence>
<feature type="compositionally biased region" description="Low complexity" evidence="8">
    <location>
        <begin position="52"/>
        <end position="69"/>
    </location>
</feature>
<dbReference type="EMBL" id="CP017476">
    <property type="protein sequence ID" value="AOW14128.1"/>
    <property type="molecule type" value="Genomic_DNA"/>
</dbReference>
<dbReference type="Pfam" id="PF25917">
    <property type="entry name" value="BSH_RND"/>
    <property type="match status" value="1"/>
</dbReference>
<evidence type="ECO:0000259" key="9">
    <source>
        <dbReference type="Pfam" id="PF25876"/>
    </source>
</evidence>
<dbReference type="Gene3D" id="2.40.30.170">
    <property type="match status" value="1"/>
</dbReference>
<keyword evidence="6" id="KW-0472">Membrane</keyword>
<dbReference type="Pfam" id="PF25944">
    <property type="entry name" value="Beta-barrel_RND"/>
    <property type="match status" value="1"/>
</dbReference>
<dbReference type="AlphaFoldDB" id="A0A167I4U9"/>
<dbReference type="InterPro" id="IPR006143">
    <property type="entry name" value="RND_pump_MFP"/>
</dbReference>
<evidence type="ECO:0000256" key="1">
    <source>
        <dbReference type="ARBA" id="ARBA00004236"/>
    </source>
</evidence>
<dbReference type="PANTHER" id="PTHR30469">
    <property type="entry name" value="MULTIDRUG RESISTANCE PROTEIN MDTA"/>
    <property type="match status" value="1"/>
</dbReference>
<accession>A0A167I4U9</accession>
<evidence type="ECO:0000256" key="7">
    <source>
        <dbReference type="SAM" id="Coils"/>
    </source>
</evidence>
<comment type="similarity">
    <text evidence="2">Belongs to the membrane fusion protein (MFP) (TC 8.A.1) family.</text>
</comment>
<organism evidence="13 16">
    <name type="scientific">Hydrogenophaga crassostreae</name>
    <dbReference type="NCBI Taxonomy" id="1763535"/>
    <lineage>
        <taxon>Bacteria</taxon>
        <taxon>Pseudomonadati</taxon>
        <taxon>Pseudomonadota</taxon>
        <taxon>Betaproteobacteria</taxon>
        <taxon>Burkholderiales</taxon>
        <taxon>Comamonadaceae</taxon>
        <taxon>Hydrogenophaga</taxon>
    </lineage>
</organism>
<evidence type="ECO:0000256" key="4">
    <source>
        <dbReference type="ARBA" id="ARBA00022475"/>
    </source>
</evidence>
<evidence type="ECO:0000259" key="11">
    <source>
        <dbReference type="Pfam" id="PF25944"/>
    </source>
</evidence>
<feature type="domain" description="Multidrug resistance protein MdtA-like alpha-helical hairpin" evidence="9">
    <location>
        <begin position="151"/>
        <end position="216"/>
    </location>
</feature>
<dbReference type="NCBIfam" id="TIGR01730">
    <property type="entry name" value="RND_mfp"/>
    <property type="match status" value="1"/>
</dbReference>
<feature type="region of interest" description="Disordered" evidence="8">
    <location>
        <begin position="52"/>
        <end position="79"/>
    </location>
</feature>
<evidence type="ECO:0000259" key="12">
    <source>
        <dbReference type="Pfam" id="PF25967"/>
    </source>
</evidence>
<evidence type="ECO:0000313" key="16">
    <source>
        <dbReference type="Proteomes" id="UP000185680"/>
    </source>
</evidence>
<dbReference type="InterPro" id="IPR058626">
    <property type="entry name" value="MdtA-like_b-barrel"/>
</dbReference>
<dbReference type="PRINTS" id="PR01490">
    <property type="entry name" value="RTXTOXIND"/>
</dbReference>
<keyword evidence="15" id="KW-1185">Reference proteome</keyword>
<dbReference type="KEGG" id="hyl:LPB072_16055"/>
<evidence type="ECO:0000313" key="15">
    <source>
        <dbReference type="Proteomes" id="UP000185657"/>
    </source>
</evidence>
<evidence type="ECO:0000256" key="5">
    <source>
        <dbReference type="ARBA" id="ARBA00022519"/>
    </source>
</evidence>
<dbReference type="Pfam" id="PF25967">
    <property type="entry name" value="RND-MFP_C"/>
    <property type="match status" value="1"/>
</dbReference>
<dbReference type="Gene3D" id="2.40.50.100">
    <property type="match status" value="1"/>
</dbReference>
<keyword evidence="5" id="KW-0997">Cell inner membrane</keyword>
<gene>
    <name evidence="13" type="ORF">LPB072_16055</name>
    <name evidence="14" type="ORF">LPB72_09275</name>
</gene>
<dbReference type="InterPro" id="IPR058627">
    <property type="entry name" value="MdtA-like_C"/>
</dbReference>